<dbReference type="Pfam" id="PF00072">
    <property type="entry name" value="Response_reg"/>
    <property type="match status" value="3"/>
</dbReference>
<feature type="domain" description="Response regulatory" evidence="12">
    <location>
        <begin position="1083"/>
        <end position="1200"/>
    </location>
</feature>
<sequence length="1204" mass="135172">MDQKHSTSSIIRQLQFVFGVSLFILLVSALASYYSNKKLVETSVWVNHTHEVIIEAENLLAIVRDAESGQRGYVITQDPVFLSRYDTSYEKALGSLSRLRGLTTDNSVQQHNLADAKTLIDRRFEQMNNVITMMKTNGVLGNANLTVTINSEMFNGKKIMEDLRLVVQQIKEEETRLLKIRTDEQSRFSGYTQILVVVAALISILISVLAYFRIKADLSARIQKQKEDEALYLETAARITAVEGVTKRLEAGDLTARAEDKKEDQLGRISSALNEMAISLESNFTDLQKRNWLQAGEVMLADAMRTERFLNSVSDKIIGTLANYVSAAVGTLYVIDGQEKFRLTGTHAITYAPKEIHPDKGLIGQAVTLNKLMVVDEVPNQYLTVNSSLGNTEPLYLILVPFSVGNEVMAVAELGTFKKPLDLEIEFLKANTDAVAISLSASLNYERMQNLLEETQAQSEELQVQHNELENINAELEAQSEKLQASEEELRVQQEELQQANAELEERSRQLEESNQKIAEQNVEVKRKAEELALTTKYKSEFLANMSHELRTPLNSILLLGRLLSENNDHNLSSDQVEYANVIQSSGYGLLALIDEILDLSKIEAGKMVLEYETVAVRDIVNDMRSVFEPMAAEKKLQFIVDVKPEVPYSIETDKMRLEQIIKNLISNALKFTAHGSISLKVSMHETITNAVNIVVTDTGIGIAEGKQKLIFEAFQQADGSTRRKYGGTGLGLSISKELTKLLNGTLSLESEQNIGSSFTITIPLDQTQSVLPPEEQLLMPEFDDTETPEGNPYIATVIPEDIPDDRSHIRTGDKSILIIEDDTNFAKSLLEYTRQSGYKGIVSVRGDLGFELARKFQPTGILLDIQLPVVSGWDVMKQLKDNVDTRHIPVHMMSAFQVKKQSMMEGAIDFINKPVAFEQIQQVFQKLEEVLSKDPKKVLIVEDNSKHAKALAYFLETYNINSEIRHNVADSVDALQQQADCVILDMGIPTQKAYDMLEEVKKKPGMENLPIIIFTGKSLSLSEEQRIKQYADSIVVKTAHSYQRILDEISIFLHLVEESKKPKNDNGNKKLAMLNDVLKDKTVLIVDDDVRNIFSVSKALERFNMNVVTATDGKDAMIKLEDNRNVDLVLLDMMMPEMDGYETATKIRENQRLQHLPVIAVTAKAMTGDRDKCIKAGASDYISKPVDIDQLLSLLRVWLYEKN</sequence>
<dbReference type="Gene3D" id="3.30.450.40">
    <property type="match status" value="1"/>
</dbReference>
<dbReference type="CDD" id="cd06225">
    <property type="entry name" value="HAMP"/>
    <property type="match status" value="1"/>
</dbReference>
<feature type="transmembrane region" description="Helical" evidence="10">
    <location>
        <begin position="188"/>
        <end position="212"/>
    </location>
</feature>
<evidence type="ECO:0000256" key="9">
    <source>
        <dbReference type="SAM" id="Coils"/>
    </source>
</evidence>
<evidence type="ECO:0000256" key="2">
    <source>
        <dbReference type="ARBA" id="ARBA00004370"/>
    </source>
</evidence>
<dbReference type="Pfam" id="PF02518">
    <property type="entry name" value="HATPase_c"/>
    <property type="match status" value="1"/>
</dbReference>
<dbReference type="PANTHER" id="PTHR45339">
    <property type="entry name" value="HYBRID SIGNAL TRANSDUCTION HISTIDINE KINASE J"/>
    <property type="match status" value="1"/>
</dbReference>
<gene>
    <name evidence="14" type="ORF">DN068_21515</name>
</gene>
<keyword evidence="6 14" id="KW-0418">Kinase</keyword>
<dbReference type="SMART" id="SM00387">
    <property type="entry name" value="HATPase_c"/>
    <property type="match status" value="1"/>
</dbReference>
<dbReference type="InterPro" id="IPR001789">
    <property type="entry name" value="Sig_transdc_resp-reg_receiver"/>
</dbReference>
<dbReference type="InterPro" id="IPR007891">
    <property type="entry name" value="CHASE3"/>
</dbReference>
<dbReference type="OrthoDB" id="9811889at2"/>
<dbReference type="InterPro" id="IPR005467">
    <property type="entry name" value="His_kinase_dom"/>
</dbReference>
<dbReference type="InterPro" id="IPR029016">
    <property type="entry name" value="GAF-like_dom_sf"/>
</dbReference>
<accession>A0A2W2AS65</accession>
<dbReference type="InterPro" id="IPR036890">
    <property type="entry name" value="HATPase_C_sf"/>
</dbReference>
<keyword evidence="10" id="KW-1133">Transmembrane helix</keyword>
<organism evidence="14 15">
    <name type="scientific">Taibaiella soli</name>
    <dbReference type="NCBI Taxonomy" id="1649169"/>
    <lineage>
        <taxon>Bacteria</taxon>
        <taxon>Pseudomonadati</taxon>
        <taxon>Bacteroidota</taxon>
        <taxon>Chitinophagia</taxon>
        <taxon>Chitinophagales</taxon>
        <taxon>Chitinophagaceae</taxon>
        <taxon>Taibaiella</taxon>
    </lineage>
</organism>
<dbReference type="Pfam" id="PF00672">
    <property type="entry name" value="HAMP"/>
    <property type="match status" value="1"/>
</dbReference>
<name>A0A2W2AS65_9BACT</name>
<evidence type="ECO:0000313" key="15">
    <source>
        <dbReference type="Proteomes" id="UP000248745"/>
    </source>
</evidence>
<dbReference type="AlphaFoldDB" id="A0A2W2AS65"/>
<dbReference type="SMART" id="SM00304">
    <property type="entry name" value="HAMP"/>
    <property type="match status" value="1"/>
</dbReference>
<dbReference type="Gene3D" id="3.40.50.2300">
    <property type="match status" value="3"/>
</dbReference>
<dbReference type="Pfam" id="PF00512">
    <property type="entry name" value="HisKA"/>
    <property type="match status" value="1"/>
</dbReference>
<comment type="subcellular location">
    <subcellularLocation>
        <location evidence="2">Membrane</location>
    </subcellularLocation>
</comment>
<dbReference type="PROSITE" id="PS50109">
    <property type="entry name" value="HIS_KIN"/>
    <property type="match status" value="1"/>
</dbReference>
<dbReference type="Gene3D" id="3.30.565.10">
    <property type="entry name" value="Histidine kinase-like ATPase, C-terminal domain"/>
    <property type="match status" value="1"/>
</dbReference>
<keyword evidence="4 8" id="KW-0597">Phosphoprotein</keyword>
<feature type="modified residue" description="4-aspartylphosphate" evidence="8">
    <location>
        <position position="865"/>
    </location>
</feature>
<keyword evidence="15" id="KW-1185">Reference proteome</keyword>
<dbReference type="PROSITE" id="PS50885">
    <property type="entry name" value="HAMP"/>
    <property type="match status" value="1"/>
</dbReference>
<keyword evidence="10" id="KW-0812">Transmembrane</keyword>
<dbReference type="Proteomes" id="UP000248745">
    <property type="component" value="Unassembled WGS sequence"/>
</dbReference>
<evidence type="ECO:0000256" key="1">
    <source>
        <dbReference type="ARBA" id="ARBA00000085"/>
    </source>
</evidence>
<evidence type="ECO:0000256" key="7">
    <source>
        <dbReference type="ARBA" id="ARBA00023012"/>
    </source>
</evidence>
<protein>
    <recommendedName>
        <fullName evidence="3">histidine kinase</fullName>
        <ecNumber evidence="3">2.7.13.3</ecNumber>
    </recommendedName>
</protein>
<dbReference type="InterPro" id="IPR011006">
    <property type="entry name" value="CheY-like_superfamily"/>
</dbReference>
<comment type="caution">
    <text evidence="14">The sequence shown here is derived from an EMBL/GenBank/DDBJ whole genome shotgun (WGS) entry which is preliminary data.</text>
</comment>
<feature type="domain" description="Response regulatory" evidence="12">
    <location>
        <begin position="816"/>
        <end position="929"/>
    </location>
</feature>
<dbReference type="SUPFAM" id="SSF55781">
    <property type="entry name" value="GAF domain-like"/>
    <property type="match status" value="1"/>
</dbReference>
<dbReference type="InterPro" id="IPR004358">
    <property type="entry name" value="Sig_transdc_His_kin-like_C"/>
</dbReference>
<dbReference type="CDD" id="cd19410">
    <property type="entry name" value="HK9-like_sensor"/>
    <property type="match status" value="1"/>
</dbReference>
<dbReference type="Gene3D" id="6.10.340.10">
    <property type="match status" value="1"/>
</dbReference>
<dbReference type="SMART" id="SM00448">
    <property type="entry name" value="REC"/>
    <property type="match status" value="3"/>
</dbReference>
<evidence type="ECO:0000256" key="10">
    <source>
        <dbReference type="SAM" id="Phobius"/>
    </source>
</evidence>
<evidence type="ECO:0000256" key="8">
    <source>
        <dbReference type="PROSITE-ProRule" id="PRU00169"/>
    </source>
</evidence>
<dbReference type="PANTHER" id="PTHR45339:SF1">
    <property type="entry name" value="HYBRID SIGNAL TRANSDUCTION HISTIDINE KINASE J"/>
    <property type="match status" value="1"/>
</dbReference>
<keyword evidence="10" id="KW-0472">Membrane</keyword>
<feature type="modified residue" description="4-aspartylphosphate" evidence="8">
    <location>
        <position position="1133"/>
    </location>
</feature>
<dbReference type="EC" id="2.7.13.3" evidence="3"/>
<feature type="modified residue" description="4-aspartylphosphate" evidence="8">
    <location>
        <position position="986"/>
    </location>
</feature>
<dbReference type="GO" id="GO:0016020">
    <property type="term" value="C:membrane"/>
    <property type="evidence" value="ECO:0007669"/>
    <property type="project" value="UniProtKB-SubCell"/>
</dbReference>
<dbReference type="CDD" id="cd00082">
    <property type="entry name" value="HisKA"/>
    <property type="match status" value="1"/>
</dbReference>
<feature type="domain" description="Histidine kinase" evidence="11">
    <location>
        <begin position="545"/>
        <end position="767"/>
    </location>
</feature>
<dbReference type="FunFam" id="3.30.565.10:FF:000010">
    <property type="entry name" value="Sensor histidine kinase RcsC"/>
    <property type="match status" value="1"/>
</dbReference>
<feature type="domain" description="HAMP" evidence="13">
    <location>
        <begin position="233"/>
        <end position="285"/>
    </location>
</feature>
<dbReference type="CDD" id="cd16922">
    <property type="entry name" value="HATPase_EvgS-ArcB-TorS-like"/>
    <property type="match status" value="1"/>
</dbReference>
<dbReference type="SMART" id="SM00388">
    <property type="entry name" value="HisKA"/>
    <property type="match status" value="1"/>
</dbReference>
<dbReference type="SUPFAM" id="SSF52172">
    <property type="entry name" value="CheY-like"/>
    <property type="match status" value="3"/>
</dbReference>
<proteinExistence type="predicted"/>
<dbReference type="SUPFAM" id="SSF55874">
    <property type="entry name" value="ATPase domain of HSP90 chaperone/DNA topoisomerase II/histidine kinase"/>
    <property type="match status" value="1"/>
</dbReference>
<reference evidence="14 15" key="1">
    <citation type="submission" date="2018-06" db="EMBL/GenBank/DDBJ databases">
        <title>Mucibacter soli gen. nov., sp. nov., a new member of the family Chitinophagaceae producing mucin.</title>
        <authorList>
            <person name="Kim M.-K."/>
            <person name="Park S."/>
            <person name="Kim T.-S."/>
            <person name="Joung Y."/>
            <person name="Han J.-H."/>
            <person name="Kim S.B."/>
        </authorList>
    </citation>
    <scope>NUCLEOTIDE SEQUENCE [LARGE SCALE GENOMIC DNA]</scope>
    <source>
        <strain evidence="14 15">R1-15</strain>
    </source>
</reference>
<evidence type="ECO:0000259" key="11">
    <source>
        <dbReference type="PROSITE" id="PS50109"/>
    </source>
</evidence>
<dbReference type="PROSITE" id="PS50110">
    <property type="entry name" value="RESPONSE_REGULATORY"/>
    <property type="match status" value="3"/>
</dbReference>
<feature type="domain" description="Response regulatory" evidence="12">
    <location>
        <begin position="938"/>
        <end position="1053"/>
    </location>
</feature>
<evidence type="ECO:0000256" key="5">
    <source>
        <dbReference type="ARBA" id="ARBA00022679"/>
    </source>
</evidence>
<dbReference type="EMBL" id="QKTW01000030">
    <property type="protein sequence ID" value="PZF70824.1"/>
    <property type="molecule type" value="Genomic_DNA"/>
</dbReference>
<dbReference type="PRINTS" id="PR00344">
    <property type="entry name" value="BCTRLSENSOR"/>
</dbReference>
<dbReference type="InterPro" id="IPR003018">
    <property type="entry name" value="GAF"/>
</dbReference>
<evidence type="ECO:0000259" key="13">
    <source>
        <dbReference type="PROSITE" id="PS50885"/>
    </source>
</evidence>
<evidence type="ECO:0000256" key="6">
    <source>
        <dbReference type="ARBA" id="ARBA00022777"/>
    </source>
</evidence>
<dbReference type="CDD" id="cd17546">
    <property type="entry name" value="REC_hyHK_CKI1_RcsC-like"/>
    <property type="match status" value="1"/>
</dbReference>
<evidence type="ECO:0000256" key="4">
    <source>
        <dbReference type="ARBA" id="ARBA00022553"/>
    </source>
</evidence>
<feature type="transmembrane region" description="Helical" evidence="10">
    <location>
        <begin position="14"/>
        <end position="34"/>
    </location>
</feature>
<evidence type="ECO:0000259" key="12">
    <source>
        <dbReference type="PROSITE" id="PS50110"/>
    </source>
</evidence>
<dbReference type="RefSeq" id="WP_111001025.1">
    <property type="nucleotide sequence ID" value="NZ_QKTW01000030.1"/>
</dbReference>
<dbReference type="InterPro" id="IPR003594">
    <property type="entry name" value="HATPase_dom"/>
</dbReference>
<comment type="catalytic activity">
    <reaction evidence="1">
        <text>ATP + protein L-histidine = ADP + protein N-phospho-L-histidine.</text>
        <dbReference type="EC" id="2.7.13.3"/>
    </reaction>
</comment>
<dbReference type="InterPro" id="IPR036097">
    <property type="entry name" value="HisK_dim/P_sf"/>
</dbReference>
<dbReference type="Pfam" id="PF05227">
    <property type="entry name" value="CHASE3"/>
    <property type="match status" value="1"/>
</dbReference>
<dbReference type="InterPro" id="IPR003661">
    <property type="entry name" value="HisK_dim/P_dom"/>
</dbReference>
<feature type="coiled-coil region" evidence="9">
    <location>
        <begin position="445"/>
        <end position="531"/>
    </location>
</feature>
<dbReference type="SUPFAM" id="SSF47384">
    <property type="entry name" value="Homodimeric domain of signal transducing histidine kinase"/>
    <property type="match status" value="1"/>
</dbReference>
<keyword evidence="9" id="KW-0175">Coiled coil</keyword>
<dbReference type="InterPro" id="IPR003660">
    <property type="entry name" value="HAMP_dom"/>
</dbReference>
<keyword evidence="7" id="KW-0902">Two-component regulatory system</keyword>
<dbReference type="Pfam" id="PF13185">
    <property type="entry name" value="GAF_2"/>
    <property type="match status" value="1"/>
</dbReference>
<keyword evidence="5" id="KW-0808">Transferase</keyword>
<evidence type="ECO:0000256" key="3">
    <source>
        <dbReference type="ARBA" id="ARBA00012438"/>
    </source>
</evidence>
<dbReference type="GO" id="GO:0000155">
    <property type="term" value="F:phosphorelay sensor kinase activity"/>
    <property type="evidence" value="ECO:0007669"/>
    <property type="project" value="InterPro"/>
</dbReference>
<dbReference type="Gene3D" id="1.10.287.130">
    <property type="match status" value="1"/>
</dbReference>
<evidence type="ECO:0000313" key="14">
    <source>
        <dbReference type="EMBL" id="PZF70824.1"/>
    </source>
</evidence>